<accession>A0A8S5MEI6</accession>
<proteinExistence type="predicted"/>
<organism evidence="1">
    <name type="scientific">Siphoviridae sp. ctS1E53</name>
    <dbReference type="NCBI Taxonomy" id="2826340"/>
    <lineage>
        <taxon>Viruses</taxon>
        <taxon>Duplodnaviria</taxon>
        <taxon>Heunggongvirae</taxon>
        <taxon>Uroviricota</taxon>
        <taxon>Caudoviricetes</taxon>
    </lineage>
</organism>
<evidence type="ECO:0000313" key="1">
    <source>
        <dbReference type="EMBL" id="DAD80642.1"/>
    </source>
</evidence>
<reference evidence="1" key="1">
    <citation type="journal article" date="2021" name="Proc. Natl. Acad. Sci. U.S.A.">
        <title>A Catalog of Tens of Thousands of Viruses from Human Metagenomes Reveals Hidden Associations with Chronic Diseases.</title>
        <authorList>
            <person name="Tisza M.J."/>
            <person name="Buck C.B."/>
        </authorList>
    </citation>
    <scope>NUCLEOTIDE SEQUENCE</scope>
    <source>
        <strain evidence="1">CtS1E53</strain>
    </source>
</reference>
<name>A0A8S5MEI6_9CAUD</name>
<protein>
    <submittedName>
        <fullName evidence="1">Uncharacterized protein</fullName>
    </submittedName>
</protein>
<dbReference type="EMBL" id="BK014885">
    <property type="protein sequence ID" value="DAD80642.1"/>
    <property type="molecule type" value="Genomic_DNA"/>
</dbReference>
<sequence length="63" mass="7202">MKYLNSKKDYLMKGYAIMYRGKAYWLNYATMEIYATSQESFMAGVINGYKVADINADGQIVKA</sequence>